<sequence length="370" mass="42507">MSKHYIIPVFVPHFGCPHDCIFCNQKKITNVSTTITSEEVESTINKYLGYFRPNSFIEVAFYGGSFTAIDMDIQKELLEVPLKYKEKGLINEIRLSTRPDAISKEILDNLAEYKVDTIELGVQSLDESVLMASGRGHGIEDVYHAVDMIKSYRFKLGLQMMVGLPEDELKKSLATAKEFIKLEPDCVRIYPTLVIKDTYLEKLMIKDKYKPLTISEAIDISTIILAIFKLNNINVIRVGLQPTENIQLGKDVVAGPFHPAFRQLVEANIYKLILDYYFENKQIETLGKILEISAHKKIISNIAGQKSHNIKYWIDKYGFKKIKINAKDIELDRIFIKIDNHYRELDLNLLLEDCILDNLSSKNSTQNYRK</sequence>
<dbReference type="GO" id="GO:0046872">
    <property type="term" value="F:metal ion binding"/>
    <property type="evidence" value="ECO:0007669"/>
    <property type="project" value="UniProtKB-KW"/>
</dbReference>
<dbReference type="InterPro" id="IPR006638">
    <property type="entry name" value="Elp3/MiaA/NifB-like_rSAM"/>
</dbReference>
<dbReference type="InterPro" id="IPR007197">
    <property type="entry name" value="rSAM"/>
</dbReference>
<dbReference type="PROSITE" id="PS51918">
    <property type="entry name" value="RADICAL_SAM"/>
    <property type="match status" value="1"/>
</dbReference>
<organism evidence="8 9">
    <name type="scientific">Wansuia hejianensis</name>
    <dbReference type="NCBI Taxonomy" id="2763667"/>
    <lineage>
        <taxon>Bacteria</taxon>
        <taxon>Bacillati</taxon>
        <taxon>Bacillota</taxon>
        <taxon>Clostridia</taxon>
        <taxon>Lachnospirales</taxon>
        <taxon>Lachnospiraceae</taxon>
        <taxon>Wansuia</taxon>
    </lineage>
</organism>
<keyword evidence="2" id="KW-0004">4Fe-4S</keyword>
<dbReference type="CDD" id="cd01335">
    <property type="entry name" value="Radical_SAM"/>
    <property type="match status" value="1"/>
</dbReference>
<dbReference type="SMART" id="SM00729">
    <property type="entry name" value="Elp3"/>
    <property type="match status" value="1"/>
</dbReference>
<dbReference type="PANTHER" id="PTHR11135">
    <property type="entry name" value="HISTONE ACETYLTRANSFERASE-RELATED"/>
    <property type="match status" value="1"/>
</dbReference>
<evidence type="ECO:0000256" key="3">
    <source>
        <dbReference type="ARBA" id="ARBA00022691"/>
    </source>
</evidence>
<gene>
    <name evidence="8" type="ORF">H8689_04980</name>
</gene>
<keyword evidence="3" id="KW-0949">S-adenosyl-L-methionine</keyword>
<proteinExistence type="predicted"/>
<keyword evidence="9" id="KW-1185">Reference proteome</keyword>
<dbReference type="Pfam" id="PF16199">
    <property type="entry name" value="Radical_SAM_C"/>
    <property type="match status" value="1"/>
</dbReference>
<keyword evidence="5" id="KW-0408">Iron</keyword>
<feature type="domain" description="Radical SAM core" evidence="7">
    <location>
        <begin position="1"/>
        <end position="230"/>
    </location>
</feature>
<comment type="cofactor">
    <cofactor evidence="1">
        <name>[4Fe-4S] cluster</name>
        <dbReference type="ChEBI" id="CHEBI:49883"/>
    </cofactor>
</comment>
<dbReference type="SFLD" id="SFLDG01082">
    <property type="entry name" value="B12-binding_domain_containing"/>
    <property type="match status" value="1"/>
</dbReference>
<evidence type="ECO:0000259" key="7">
    <source>
        <dbReference type="PROSITE" id="PS51918"/>
    </source>
</evidence>
<dbReference type="SUPFAM" id="SSF102114">
    <property type="entry name" value="Radical SAM enzymes"/>
    <property type="match status" value="1"/>
</dbReference>
<dbReference type="SFLD" id="SFLDG01086">
    <property type="entry name" value="elongater_protein-like"/>
    <property type="match status" value="1"/>
</dbReference>
<comment type="caution">
    <text evidence="8">The sequence shown here is derived from an EMBL/GenBank/DDBJ whole genome shotgun (WGS) entry which is preliminary data.</text>
</comment>
<dbReference type="AlphaFoldDB" id="A0A926EZF2"/>
<accession>A0A926EZF2</accession>
<dbReference type="GO" id="GO:0005737">
    <property type="term" value="C:cytoplasm"/>
    <property type="evidence" value="ECO:0007669"/>
    <property type="project" value="TreeGrafter"/>
</dbReference>
<keyword evidence="6" id="KW-0411">Iron-sulfur</keyword>
<dbReference type="Proteomes" id="UP000601522">
    <property type="component" value="Unassembled WGS sequence"/>
</dbReference>
<evidence type="ECO:0000256" key="6">
    <source>
        <dbReference type="ARBA" id="ARBA00023014"/>
    </source>
</evidence>
<protein>
    <submittedName>
        <fullName evidence="8">Radical SAM protein</fullName>
    </submittedName>
</protein>
<name>A0A926EZF2_9FIRM</name>
<dbReference type="PANTHER" id="PTHR11135:SF0">
    <property type="entry name" value="ELONGATOR COMPLEX PROTEIN 3"/>
    <property type="match status" value="1"/>
</dbReference>
<evidence type="ECO:0000256" key="4">
    <source>
        <dbReference type="ARBA" id="ARBA00022723"/>
    </source>
</evidence>
<reference evidence="8 9" key="1">
    <citation type="submission" date="2020-08" db="EMBL/GenBank/DDBJ databases">
        <title>Genome public.</title>
        <authorList>
            <person name="Liu C."/>
            <person name="Sun Q."/>
        </authorList>
    </citation>
    <scope>NUCLEOTIDE SEQUENCE [LARGE SCALE GENOMIC DNA]</scope>
    <source>
        <strain evidence="8 9">NSJ-26</strain>
    </source>
</reference>
<dbReference type="Gene3D" id="3.80.30.20">
    <property type="entry name" value="tm_1862 like domain"/>
    <property type="match status" value="1"/>
</dbReference>
<evidence type="ECO:0000313" key="8">
    <source>
        <dbReference type="EMBL" id="MBC8590481.1"/>
    </source>
</evidence>
<evidence type="ECO:0000313" key="9">
    <source>
        <dbReference type="Proteomes" id="UP000601522"/>
    </source>
</evidence>
<dbReference type="InterPro" id="IPR039661">
    <property type="entry name" value="ELP3"/>
</dbReference>
<dbReference type="InterPro" id="IPR023404">
    <property type="entry name" value="rSAM_horseshoe"/>
</dbReference>
<dbReference type="InterPro" id="IPR032432">
    <property type="entry name" value="Radical_SAM_C"/>
</dbReference>
<dbReference type="InterPro" id="IPR058240">
    <property type="entry name" value="rSAM_sf"/>
</dbReference>
<evidence type="ECO:0000256" key="5">
    <source>
        <dbReference type="ARBA" id="ARBA00023004"/>
    </source>
</evidence>
<dbReference type="GO" id="GO:0051539">
    <property type="term" value="F:4 iron, 4 sulfur cluster binding"/>
    <property type="evidence" value="ECO:0007669"/>
    <property type="project" value="UniProtKB-KW"/>
</dbReference>
<dbReference type="RefSeq" id="WP_249323323.1">
    <property type="nucleotide sequence ID" value="NZ_JACRTK010000002.1"/>
</dbReference>
<keyword evidence="4" id="KW-0479">Metal-binding</keyword>
<dbReference type="SFLD" id="SFLDS00029">
    <property type="entry name" value="Radical_SAM"/>
    <property type="match status" value="1"/>
</dbReference>
<dbReference type="GO" id="GO:0003824">
    <property type="term" value="F:catalytic activity"/>
    <property type="evidence" value="ECO:0007669"/>
    <property type="project" value="InterPro"/>
</dbReference>
<dbReference type="GO" id="GO:0002926">
    <property type="term" value="P:tRNA wobble base 5-methoxycarbonylmethyl-2-thiouridinylation"/>
    <property type="evidence" value="ECO:0007669"/>
    <property type="project" value="TreeGrafter"/>
</dbReference>
<dbReference type="Pfam" id="PF04055">
    <property type="entry name" value="Radical_SAM"/>
    <property type="match status" value="1"/>
</dbReference>
<evidence type="ECO:0000256" key="2">
    <source>
        <dbReference type="ARBA" id="ARBA00022485"/>
    </source>
</evidence>
<dbReference type="EMBL" id="JACRTK010000002">
    <property type="protein sequence ID" value="MBC8590481.1"/>
    <property type="molecule type" value="Genomic_DNA"/>
</dbReference>
<evidence type="ECO:0000256" key="1">
    <source>
        <dbReference type="ARBA" id="ARBA00001966"/>
    </source>
</evidence>